<protein>
    <submittedName>
        <fullName evidence="1">Uncharacterized protein</fullName>
    </submittedName>
</protein>
<gene>
    <name evidence="1" type="ORF">Mth01_52850</name>
</gene>
<dbReference type="EMBL" id="BOOG01000070">
    <property type="protein sequence ID" value="GIH73032.1"/>
    <property type="molecule type" value="Genomic_DNA"/>
</dbReference>
<dbReference type="AlphaFoldDB" id="A0A8J3RFN9"/>
<reference evidence="1" key="1">
    <citation type="submission" date="2021-01" db="EMBL/GenBank/DDBJ databases">
        <title>Whole genome shotgun sequence of Sphaerimonospora thailandensis NBRC 107569.</title>
        <authorList>
            <person name="Komaki H."/>
            <person name="Tamura T."/>
        </authorList>
    </citation>
    <scope>NUCLEOTIDE SEQUENCE</scope>
    <source>
        <strain evidence="1">NBRC 107569</strain>
    </source>
</reference>
<name>A0A8J3RFN9_9ACTN</name>
<organism evidence="1 2">
    <name type="scientific">Sphaerimonospora thailandensis</name>
    <dbReference type="NCBI Taxonomy" id="795644"/>
    <lineage>
        <taxon>Bacteria</taxon>
        <taxon>Bacillati</taxon>
        <taxon>Actinomycetota</taxon>
        <taxon>Actinomycetes</taxon>
        <taxon>Streptosporangiales</taxon>
        <taxon>Streptosporangiaceae</taxon>
        <taxon>Sphaerimonospora</taxon>
    </lineage>
</organism>
<proteinExistence type="predicted"/>
<keyword evidence="2" id="KW-1185">Reference proteome</keyword>
<accession>A0A8J3RFN9</accession>
<sequence>MNVLASAQTPPTTHAEAVARQLASHLAADHGITSTIAALHGVAVVRLGDLCVWIRLGEISWSTGARRPNGYPVTATIPAGQTVQAAEQIAARYRQVSGAVGIYAVRIV</sequence>
<dbReference type="RefSeq" id="WP_204018677.1">
    <property type="nucleotide sequence ID" value="NZ_BOOG01000070.1"/>
</dbReference>
<evidence type="ECO:0000313" key="1">
    <source>
        <dbReference type="EMBL" id="GIH73032.1"/>
    </source>
</evidence>
<comment type="caution">
    <text evidence="1">The sequence shown here is derived from an EMBL/GenBank/DDBJ whole genome shotgun (WGS) entry which is preliminary data.</text>
</comment>
<evidence type="ECO:0000313" key="2">
    <source>
        <dbReference type="Proteomes" id="UP000610966"/>
    </source>
</evidence>
<dbReference type="Proteomes" id="UP000610966">
    <property type="component" value="Unassembled WGS sequence"/>
</dbReference>